<dbReference type="EMBL" id="JAIBSC010000184">
    <property type="protein sequence ID" value="KAH1893415.1"/>
    <property type="molecule type" value="Genomic_DNA"/>
</dbReference>
<protein>
    <submittedName>
        <fullName evidence="1">Uncharacterized protein</fullName>
    </submittedName>
</protein>
<dbReference type="AlphaFoldDB" id="A0A229Y498"/>
<evidence type="ECO:0000313" key="1">
    <source>
        <dbReference type="EMBL" id="KAH1893415.1"/>
    </source>
</evidence>
<reference evidence="1" key="1">
    <citation type="submission" date="2021-08" db="EMBL/GenBank/DDBJ databases">
        <title>Global Aspergillus fumigatus from environmental and clinical sources.</title>
        <authorList>
            <person name="Barber A."/>
            <person name="Sae-Ong T."/>
        </authorList>
    </citation>
    <scope>NUCLEOTIDE SEQUENCE</scope>
    <source>
        <strain evidence="1">NRZ-2016-071</strain>
    </source>
</reference>
<evidence type="ECO:0000313" key="2">
    <source>
        <dbReference type="Proteomes" id="UP000813423"/>
    </source>
</evidence>
<sequence>MSADYPPVCLFPAQSSVNFSLFHPFPIMLLAIVESHKGKYFFTSRYNRYESYKQFHTFTNTDIFRFNYKNCTTTYSNYIQQELHPDGSRGACRQPQPKVSSR</sequence>
<proteinExistence type="predicted"/>
<gene>
    <name evidence="1" type="ORF">KXV57_002924</name>
</gene>
<dbReference type="Proteomes" id="UP000813423">
    <property type="component" value="Unassembled WGS sequence"/>
</dbReference>
<organism evidence="1 2">
    <name type="scientific">Aspergillus fumigatus</name>
    <name type="common">Neosartorya fumigata</name>
    <dbReference type="NCBI Taxonomy" id="746128"/>
    <lineage>
        <taxon>Eukaryota</taxon>
        <taxon>Fungi</taxon>
        <taxon>Dikarya</taxon>
        <taxon>Ascomycota</taxon>
        <taxon>Pezizomycotina</taxon>
        <taxon>Eurotiomycetes</taxon>
        <taxon>Eurotiomycetidae</taxon>
        <taxon>Eurotiales</taxon>
        <taxon>Aspergillaceae</taxon>
        <taxon>Aspergillus</taxon>
        <taxon>Aspergillus subgen. Fumigati</taxon>
    </lineage>
</organism>
<accession>A0A229Y498</accession>
<name>A0A229Y498_ASPFM</name>
<comment type="caution">
    <text evidence="1">The sequence shown here is derived from an EMBL/GenBank/DDBJ whole genome shotgun (WGS) entry which is preliminary data.</text>
</comment>